<dbReference type="GO" id="GO:0008831">
    <property type="term" value="F:dTDP-4-dehydrorhamnose reductase activity"/>
    <property type="evidence" value="ECO:0007669"/>
    <property type="project" value="UniProtKB-EC"/>
</dbReference>
<evidence type="ECO:0000313" key="8">
    <source>
        <dbReference type="EMBL" id="MBO8450837.1"/>
    </source>
</evidence>
<evidence type="ECO:0000256" key="3">
    <source>
        <dbReference type="ARBA" id="ARBA00012929"/>
    </source>
</evidence>
<dbReference type="Proteomes" id="UP000823616">
    <property type="component" value="Unassembled WGS sequence"/>
</dbReference>
<comment type="function">
    <text evidence="6">Catalyzes the reduction of dTDP-6-deoxy-L-lyxo-4-hexulose to yield dTDP-L-rhamnose.</text>
</comment>
<comment type="similarity">
    <text evidence="2 6">Belongs to the dTDP-4-dehydrorhamnose reductase family.</text>
</comment>
<accession>A0A9D9EN09</accession>
<dbReference type="Pfam" id="PF04321">
    <property type="entry name" value="RmlD_sub_bind"/>
    <property type="match status" value="1"/>
</dbReference>
<gene>
    <name evidence="8" type="primary">rfbD</name>
    <name evidence="8" type="ORF">IAA96_07000</name>
</gene>
<evidence type="ECO:0000313" key="9">
    <source>
        <dbReference type="Proteomes" id="UP000823616"/>
    </source>
</evidence>
<reference evidence="8" key="1">
    <citation type="submission" date="2020-10" db="EMBL/GenBank/DDBJ databases">
        <authorList>
            <person name="Gilroy R."/>
        </authorList>
    </citation>
    <scope>NUCLEOTIDE SEQUENCE</scope>
    <source>
        <strain evidence="8">B3-4054</strain>
    </source>
</reference>
<dbReference type="CDD" id="cd05254">
    <property type="entry name" value="dTDP_HR_like_SDR_e"/>
    <property type="match status" value="1"/>
</dbReference>
<evidence type="ECO:0000256" key="6">
    <source>
        <dbReference type="RuleBase" id="RU364082"/>
    </source>
</evidence>
<dbReference type="PANTHER" id="PTHR10491:SF4">
    <property type="entry name" value="METHIONINE ADENOSYLTRANSFERASE 2 SUBUNIT BETA"/>
    <property type="match status" value="1"/>
</dbReference>
<protein>
    <recommendedName>
        <fullName evidence="4 6">dTDP-4-dehydrorhamnose reductase</fullName>
        <ecNumber evidence="3 6">1.1.1.133</ecNumber>
    </recommendedName>
</protein>
<keyword evidence="6" id="KW-0521">NADP</keyword>
<dbReference type="Gene3D" id="3.90.25.10">
    <property type="entry name" value="UDP-galactose 4-epimerase, domain 1"/>
    <property type="match status" value="1"/>
</dbReference>
<feature type="domain" description="RmlD-like substrate binding" evidence="7">
    <location>
        <begin position="2"/>
        <end position="296"/>
    </location>
</feature>
<comment type="caution">
    <text evidence="8">The sequence shown here is derived from an EMBL/GenBank/DDBJ whole genome shotgun (WGS) entry which is preliminary data.</text>
</comment>
<dbReference type="InterPro" id="IPR029903">
    <property type="entry name" value="RmlD-like-bd"/>
</dbReference>
<dbReference type="Gene3D" id="3.40.50.720">
    <property type="entry name" value="NAD(P)-binding Rossmann-like Domain"/>
    <property type="match status" value="1"/>
</dbReference>
<comment type="pathway">
    <text evidence="1 6">Carbohydrate biosynthesis; dTDP-L-rhamnose biosynthesis.</text>
</comment>
<proteinExistence type="inferred from homology"/>
<comment type="catalytic activity">
    <reaction evidence="5">
        <text>dTDP-beta-L-rhamnose + NADP(+) = dTDP-4-dehydro-beta-L-rhamnose + NADPH + H(+)</text>
        <dbReference type="Rhea" id="RHEA:21796"/>
        <dbReference type="ChEBI" id="CHEBI:15378"/>
        <dbReference type="ChEBI" id="CHEBI:57510"/>
        <dbReference type="ChEBI" id="CHEBI:57783"/>
        <dbReference type="ChEBI" id="CHEBI:58349"/>
        <dbReference type="ChEBI" id="CHEBI:62830"/>
        <dbReference type="EC" id="1.1.1.133"/>
    </reaction>
</comment>
<sequence>MIWIVGAKGMLGSCFTRRVQDEGLAFTATDREVDITDSAAVRSFASRLFGGTDPADGGSASGNWIVNCAAYTAVDRAEDEPEAAGRLNGTGAGNLAAAAVESGAGMLHISTDYVFDGSAQRPYTEDDPVCPASVYGRTKLEGEQLVRKAFSGSSLPWYIIRTAWLYGPMGKNFVYTMVSLMNTRPEIRVVSDQRGTPTFTGDLARCMLMLMQSGADAGIYHYSGEGETTWFDFASEIYRIGRQKGRITGTCAVNPCTSAEYPAKAARPAYSVLSKAKLRHALGVPLPGWEESLLAFMSGPDFVLPGGEKDTKKNPEGT</sequence>
<dbReference type="NCBIfam" id="TIGR01214">
    <property type="entry name" value="rmlD"/>
    <property type="match status" value="1"/>
</dbReference>
<dbReference type="InterPro" id="IPR005913">
    <property type="entry name" value="dTDP_dehydrorham_reduct"/>
</dbReference>
<evidence type="ECO:0000259" key="7">
    <source>
        <dbReference type="Pfam" id="PF04321"/>
    </source>
</evidence>
<dbReference type="AlphaFoldDB" id="A0A9D9EN09"/>
<evidence type="ECO:0000256" key="1">
    <source>
        <dbReference type="ARBA" id="ARBA00004781"/>
    </source>
</evidence>
<reference evidence="8" key="2">
    <citation type="journal article" date="2021" name="PeerJ">
        <title>Extensive microbial diversity within the chicken gut microbiome revealed by metagenomics and culture.</title>
        <authorList>
            <person name="Gilroy R."/>
            <person name="Ravi A."/>
            <person name="Getino M."/>
            <person name="Pursley I."/>
            <person name="Horton D.L."/>
            <person name="Alikhan N.F."/>
            <person name="Baker D."/>
            <person name="Gharbi K."/>
            <person name="Hall N."/>
            <person name="Watson M."/>
            <person name="Adriaenssens E.M."/>
            <person name="Foster-Nyarko E."/>
            <person name="Jarju S."/>
            <person name="Secka A."/>
            <person name="Antonio M."/>
            <person name="Oren A."/>
            <person name="Chaudhuri R.R."/>
            <person name="La Ragione R."/>
            <person name="Hildebrand F."/>
            <person name="Pallen M.J."/>
        </authorList>
    </citation>
    <scope>NUCLEOTIDE SEQUENCE</scope>
    <source>
        <strain evidence="8">B3-4054</strain>
    </source>
</reference>
<dbReference type="EC" id="1.1.1.133" evidence="3 6"/>
<evidence type="ECO:0000256" key="2">
    <source>
        <dbReference type="ARBA" id="ARBA00010944"/>
    </source>
</evidence>
<dbReference type="PANTHER" id="PTHR10491">
    <property type="entry name" value="DTDP-4-DEHYDRORHAMNOSE REDUCTASE"/>
    <property type="match status" value="1"/>
</dbReference>
<dbReference type="SUPFAM" id="SSF51735">
    <property type="entry name" value="NAD(P)-binding Rossmann-fold domains"/>
    <property type="match status" value="1"/>
</dbReference>
<evidence type="ECO:0000256" key="5">
    <source>
        <dbReference type="ARBA" id="ARBA00048200"/>
    </source>
</evidence>
<dbReference type="InterPro" id="IPR036291">
    <property type="entry name" value="NAD(P)-bd_dom_sf"/>
</dbReference>
<organism evidence="8 9">
    <name type="scientific">Candidatus Avitreponema avistercoris</name>
    <dbReference type="NCBI Taxonomy" id="2840705"/>
    <lineage>
        <taxon>Bacteria</taxon>
        <taxon>Pseudomonadati</taxon>
        <taxon>Spirochaetota</taxon>
        <taxon>Spirochaetia</taxon>
        <taxon>Spirochaetales</taxon>
        <taxon>Candidatus Avitreponema</taxon>
    </lineage>
</organism>
<keyword evidence="6 8" id="KW-0560">Oxidoreductase</keyword>
<dbReference type="EMBL" id="JADIMS010000130">
    <property type="protein sequence ID" value="MBO8450837.1"/>
    <property type="molecule type" value="Genomic_DNA"/>
</dbReference>
<evidence type="ECO:0000256" key="4">
    <source>
        <dbReference type="ARBA" id="ARBA00017099"/>
    </source>
</evidence>
<name>A0A9D9EN09_9SPIR</name>